<evidence type="ECO:0000256" key="1">
    <source>
        <dbReference type="SAM" id="MobiDB-lite"/>
    </source>
</evidence>
<feature type="non-terminal residue" evidence="2">
    <location>
        <position position="44"/>
    </location>
</feature>
<organism evidence="2">
    <name type="scientific">uncultured Solirubrobacteraceae bacterium</name>
    <dbReference type="NCBI Taxonomy" id="1162706"/>
    <lineage>
        <taxon>Bacteria</taxon>
        <taxon>Bacillati</taxon>
        <taxon>Actinomycetota</taxon>
        <taxon>Thermoleophilia</taxon>
        <taxon>Solirubrobacterales</taxon>
        <taxon>Solirubrobacteraceae</taxon>
        <taxon>environmental samples</taxon>
    </lineage>
</organism>
<dbReference type="EMBL" id="CADCVO010000471">
    <property type="protein sequence ID" value="CAA9513255.1"/>
    <property type="molecule type" value="Genomic_DNA"/>
</dbReference>
<name>A0A6J4T4L4_9ACTN</name>
<evidence type="ECO:0000313" key="2">
    <source>
        <dbReference type="EMBL" id="CAA9513255.1"/>
    </source>
</evidence>
<feature type="non-terminal residue" evidence="2">
    <location>
        <position position="1"/>
    </location>
</feature>
<protein>
    <submittedName>
        <fullName evidence="2">Uncharacterized protein</fullName>
    </submittedName>
</protein>
<accession>A0A6J4T4L4</accession>
<feature type="compositionally biased region" description="Basic residues" evidence="1">
    <location>
        <begin position="1"/>
        <end position="29"/>
    </location>
</feature>
<sequence length="44" mass="5081">GGRPALRRRQRLQRGARGRALPARRRRRAAALPDDLRRGPARRL</sequence>
<feature type="region of interest" description="Disordered" evidence="1">
    <location>
        <begin position="1"/>
        <end position="44"/>
    </location>
</feature>
<gene>
    <name evidence="2" type="ORF">AVDCRST_MAG13-2919</name>
</gene>
<proteinExistence type="predicted"/>
<reference evidence="2" key="1">
    <citation type="submission" date="2020-02" db="EMBL/GenBank/DDBJ databases">
        <authorList>
            <person name="Meier V. D."/>
        </authorList>
    </citation>
    <scope>NUCLEOTIDE SEQUENCE</scope>
    <source>
        <strain evidence="2">AVDCRST_MAG13</strain>
    </source>
</reference>
<dbReference type="AlphaFoldDB" id="A0A6J4T4L4"/>